<dbReference type="PANTHER" id="PTHR43777:SF1">
    <property type="entry name" value="MOLYBDENUM COFACTOR CYTIDYLYLTRANSFERASE"/>
    <property type="match status" value="1"/>
</dbReference>
<dbReference type="PANTHER" id="PTHR43777">
    <property type="entry name" value="MOLYBDENUM COFACTOR CYTIDYLYLTRANSFERASE"/>
    <property type="match status" value="1"/>
</dbReference>
<dbReference type="EMBL" id="QGLF01000003">
    <property type="protein sequence ID" value="PWR21012.1"/>
    <property type="molecule type" value="Genomic_DNA"/>
</dbReference>
<dbReference type="SUPFAM" id="SSF53448">
    <property type="entry name" value="Nucleotide-diphospho-sugar transferases"/>
    <property type="match status" value="1"/>
</dbReference>
<protein>
    <submittedName>
        <fullName evidence="3">4-diphosphocytidyl-2C-methyl-D-erythritol kinase</fullName>
    </submittedName>
</protein>
<feature type="domain" description="MoaB/Mog" evidence="2">
    <location>
        <begin position="170"/>
        <end position="303"/>
    </location>
</feature>
<name>A0A317E346_9PROT</name>
<dbReference type="InterPro" id="IPR012184">
    <property type="entry name" value="Bifunc_Mopterin-bd"/>
</dbReference>
<dbReference type="InterPro" id="IPR025877">
    <property type="entry name" value="MobA-like_NTP_Trfase"/>
</dbReference>
<dbReference type="GO" id="GO:0016301">
    <property type="term" value="F:kinase activity"/>
    <property type="evidence" value="ECO:0007669"/>
    <property type="project" value="UniProtKB-KW"/>
</dbReference>
<dbReference type="OrthoDB" id="9779263at2"/>
<dbReference type="Pfam" id="PF00994">
    <property type="entry name" value="MoCF_biosynth"/>
    <property type="match status" value="1"/>
</dbReference>
<evidence type="ECO:0000259" key="2">
    <source>
        <dbReference type="SMART" id="SM00852"/>
    </source>
</evidence>
<keyword evidence="3" id="KW-0418">Kinase</keyword>
<dbReference type="GO" id="GO:0016779">
    <property type="term" value="F:nucleotidyltransferase activity"/>
    <property type="evidence" value="ECO:0007669"/>
    <property type="project" value="UniProtKB-ARBA"/>
</dbReference>
<dbReference type="InterPro" id="IPR029044">
    <property type="entry name" value="Nucleotide-diphossugar_trans"/>
</dbReference>
<dbReference type="InterPro" id="IPR001453">
    <property type="entry name" value="MoaB/Mog_dom"/>
</dbReference>
<evidence type="ECO:0000256" key="1">
    <source>
        <dbReference type="ARBA" id="ARBA00022842"/>
    </source>
</evidence>
<dbReference type="SUPFAM" id="SSF53218">
    <property type="entry name" value="Molybdenum cofactor biosynthesis proteins"/>
    <property type="match status" value="1"/>
</dbReference>
<keyword evidence="3" id="KW-0808">Transferase</keyword>
<dbReference type="Pfam" id="PF12804">
    <property type="entry name" value="NTP_transf_3"/>
    <property type="match status" value="1"/>
</dbReference>
<dbReference type="PIRSF" id="PIRSF036626">
    <property type="entry name" value="MPTBd_MobAlike"/>
    <property type="match status" value="1"/>
</dbReference>
<dbReference type="RefSeq" id="WP_109921656.1">
    <property type="nucleotide sequence ID" value="NZ_QGLF01000003.1"/>
</dbReference>
<dbReference type="CDD" id="cd03522">
    <property type="entry name" value="MoeA_like"/>
    <property type="match status" value="1"/>
</dbReference>
<dbReference type="SMART" id="SM00852">
    <property type="entry name" value="MoCF_biosynth"/>
    <property type="match status" value="1"/>
</dbReference>
<gene>
    <name evidence="3" type="ORF">DKG75_13575</name>
</gene>
<dbReference type="InterPro" id="IPR036425">
    <property type="entry name" value="MoaB/Mog-like_dom_sf"/>
</dbReference>
<keyword evidence="4" id="KW-1185">Reference proteome</keyword>
<sequence>MKFGAVPLAEAAGAILAHSQVVAGKAWKKGRRLSDEDISLLGAARRETVIVARPETGDIGEDEAARRLAEALCGAGAVLTEAFTGRANLYARSAGLARIDVDRINAVNRIDEAITVATLPVDEMVEPRQMLATVKIMPFAVPRDLIERAVAALGNAPAVAVAPFAPLSAALIVTTTPTTKDSVIQKAMAATAARVAGLGGRIVLHLTVPHEAGALTEALARAGAAGPDLILVMGANAVIDRRDHIPAAIEAAGGRVERFGMPVDPGNLLLTGTLFGRPVIGVPGCARSLKLNGFDLVLRRLFAGLATDRDTIATMGVGGLLKEIEMRPQPRDGEGCPAAQPARAPRLAALVLAAGRSTRMAGPNKLLLPLAGKPLVRHAVEAAVAADLGPVVVVTGHEGEAVRAALAGCPVEFRDNPDYAEGLSASLRVGVGALDDTVDGAFVLLGDMPRITAAHLRRLAAAFAPGEGREIAVPTVRGRWGNPLLWARRFFPAMAALDGDRGARLLAAAQADSIVEIEMADDGVLTDIDTGAAYAEAGGT</sequence>
<dbReference type="CDD" id="cd04182">
    <property type="entry name" value="GT_2_like_f"/>
    <property type="match status" value="1"/>
</dbReference>
<comment type="caution">
    <text evidence="3">The sequence shown here is derived from an EMBL/GenBank/DDBJ whole genome shotgun (WGS) entry which is preliminary data.</text>
</comment>
<evidence type="ECO:0000313" key="4">
    <source>
        <dbReference type="Proteomes" id="UP000246077"/>
    </source>
</evidence>
<accession>A0A317E346</accession>
<dbReference type="Proteomes" id="UP000246077">
    <property type="component" value="Unassembled WGS sequence"/>
</dbReference>
<proteinExistence type="predicted"/>
<dbReference type="Gene3D" id="3.90.550.10">
    <property type="entry name" value="Spore Coat Polysaccharide Biosynthesis Protein SpsA, Chain A"/>
    <property type="match status" value="1"/>
</dbReference>
<dbReference type="AlphaFoldDB" id="A0A317E346"/>
<reference evidence="4" key="1">
    <citation type="submission" date="2018-05" db="EMBL/GenBank/DDBJ databases">
        <title>Zavarzinia sp. HR-AS.</title>
        <authorList>
            <person name="Lee Y."/>
            <person name="Jeon C.O."/>
        </authorList>
    </citation>
    <scope>NUCLEOTIDE SEQUENCE [LARGE SCALE GENOMIC DNA]</scope>
    <source>
        <strain evidence="4">DSM 1231</strain>
    </source>
</reference>
<organism evidence="3 4">
    <name type="scientific">Zavarzinia compransoris</name>
    <dbReference type="NCBI Taxonomy" id="1264899"/>
    <lineage>
        <taxon>Bacteria</taxon>
        <taxon>Pseudomonadati</taxon>
        <taxon>Pseudomonadota</taxon>
        <taxon>Alphaproteobacteria</taxon>
        <taxon>Rhodospirillales</taxon>
        <taxon>Zavarziniaceae</taxon>
        <taxon>Zavarzinia</taxon>
    </lineage>
</organism>
<evidence type="ECO:0000313" key="3">
    <source>
        <dbReference type="EMBL" id="PWR21012.1"/>
    </source>
</evidence>
<keyword evidence="1" id="KW-0460">Magnesium</keyword>
<dbReference type="Gene3D" id="3.40.980.10">
    <property type="entry name" value="MoaB/Mog-like domain"/>
    <property type="match status" value="1"/>
</dbReference>